<dbReference type="AlphaFoldDB" id="A0A3L5TS76"/>
<comment type="caution">
    <text evidence="2">The sequence shown here is derived from an EMBL/GenBank/DDBJ whole genome shotgun (WGS) entry which is preliminary data.</text>
</comment>
<evidence type="ECO:0000313" key="2">
    <source>
        <dbReference type="EMBL" id="OPL32805.1"/>
    </source>
</evidence>
<accession>A0A3L5TS76</accession>
<feature type="non-terminal residue" evidence="2">
    <location>
        <position position="1"/>
    </location>
</feature>
<dbReference type="EMBL" id="KV586730">
    <property type="protein sequence ID" value="OPL32805.1"/>
    <property type="molecule type" value="Genomic_DNA"/>
</dbReference>
<keyword evidence="1" id="KW-1133">Transmembrane helix</keyword>
<evidence type="ECO:0000256" key="1">
    <source>
        <dbReference type="SAM" id="Phobius"/>
    </source>
</evidence>
<organism evidence="2 3">
    <name type="scientific">Mytilus galloprovincialis</name>
    <name type="common">Mediterranean mussel</name>
    <dbReference type="NCBI Taxonomy" id="29158"/>
    <lineage>
        <taxon>Eukaryota</taxon>
        <taxon>Metazoa</taxon>
        <taxon>Spiralia</taxon>
        <taxon>Lophotrochozoa</taxon>
        <taxon>Mollusca</taxon>
        <taxon>Bivalvia</taxon>
        <taxon>Autobranchia</taxon>
        <taxon>Pteriomorphia</taxon>
        <taxon>Mytilida</taxon>
        <taxon>Mytiloidea</taxon>
        <taxon>Mytilidae</taxon>
        <taxon>Mytilinae</taxon>
        <taxon>Mytilus</taxon>
    </lineage>
</organism>
<keyword evidence="1" id="KW-0812">Transmembrane</keyword>
<evidence type="ECO:0000313" key="3">
    <source>
        <dbReference type="Proteomes" id="UP000266721"/>
    </source>
</evidence>
<sequence length="199" mass="22695">MAGDVLDLEHVFVGQDGKANIADDLLVILVVKMVVIVIYPIDVAVHLSTGDRFVNFPHATLRVDMAVCARQQTTARAVNIIQENIVEEEKDEVVTFTKNSKTFQIKLHYEKQEKYVSVYTLSNRAKLVCVLDNIPVEIDSYEEEIFASLTILNVFVNFLVYNLEISMAFIITKLEIQWVISVLWKTGVQIDRYNLLDTI</sequence>
<dbReference type="Proteomes" id="UP000266721">
    <property type="component" value="Unassembled WGS sequence"/>
</dbReference>
<proteinExistence type="predicted"/>
<gene>
    <name evidence="2" type="ORF">AM593_10343</name>
</gene>
<keyword evidence="3" id="KW-1185">Reference proteome</keyword>
<feature type="transmembrane region" description="Helical" evidence="1">
    <location>
        <begin position="25"/>
        <end position="47"/>
    </location>
</feature>
<keyword evidence="1" id="KW-0472">Membrane</keyword>
<protein>
    <submittedName>
        <fullName evidence="2">Uncharacterized protein</fullName>
    </submittedName>
</protein>
<reference evidence="2 3" key="1">
    <citation type="journal article" date="2016" name="PLoS ONE">
        <title>A First Insight into the Genome of the Filter-Feeder Mussel Mytilus galloprovincialis.</title>
        <authorList>
            <person name="Murgarella M."/>
            <person name="Puiu D."/>
            <person name="Novoa B."/>
            <person name="Figueras A."/>
            <person name="Posada D."/>
            <person name="Canchaya C."/>
        </authorList>
    </citation>
    <scope>NUCLEOTIDE SEQUENCE [LARGE SCALE GENOMIC DNA]</scope>
    <source>
        <tissue evidence="2">Muscle</tissue>
    </source>
</reference>
<name>A0A3L5TS76_MYTGA</name>